<reference evidence="1 2" key="1">
    <citation type="submission" date="2019-02" db="EMBL/GenBank/DDBJ databases">
        <title>Deep-cultivation of Planctomycetes and their phenomic and genomic characterization uncovers novel biology.</title>
        <authorList>
            <person name="Wiegand S."/>
            <person name="Jogler M."/>
            <person name="Boedeker C."/>
            <person name="Pinto D."/>
            <person name="Vollmers J."/>
            <person name="Rivas-Marin E."/>
            <person name="Kohn T."/>
            <person name="Peeters S.H."/>
            <person name="Heuer A."/>
            <person name="Rast P."/>
            <person name="Oberbeckmann S."/>
            <person name="Bunk B."/>
            <person name="Jeske O."/>
            <person name="Meyerdierks A."/>
            <person name="Storesund J.E."/>
            <person name="Kallscheuer N."/>
            <person name="Luecker S."/>
            <person name="Lage O.M."/>
            <person name="Pohl T."/>
            <person name="Merkel B.J."/>
            <person name="Hornburger P."/>
            <person name="Mueller R.-W."/>
            <person name="Bruemmer F."/>
            <person name="Labrenz M."/>
            <person name="Spormann A.M."/>
            <person name="Op Den Camp H."/>
            <person name="Overmann J."/>
            <person name="Amann R."/>
            <person name="Jetten M.S.M."/>
            <person name="Mascher T."/>
            <person name="Medema M.H."/>
            <person name="Devos D.P."/>
            <person name="Kaster A.-K."/>
            <person name="Ovreas L."/>
            <person name="Rohde M."/>
            <person name="Galperin M.Y."/>
            <person name="Jogler C."/>
        </authorList>
    </citation>
    <scope>NUCLEOTIDE SEQUENCE [LARGE SCALE GENOMIC DNA]</scope>
    <source>
        <strain evidence="1 2">CA13</strain>
    </source>
</reference>
<evidence type="ECO:0000313" key="1">
    <source>
        <dbReference type="EMBL" id="TWT81656.1"/>
    </source>
</evidence>
<dbReference type="AlphaFoldDB" id="A0A5C5Z3T7"/>
<accession>A0A5C5Z3T7</accession>
<keyword evidence="2" id="KW-1185">Reference proteome</keyword>
<organism evidence="1 2">
    <name type="scientific">Novipirellula herctigrandis</name>
    <dbReference type="NCBI Taxonomy" id="2527986"/>
    <lineage>
        <taxon>Bacteria</taxon>
        <taxon>Pseudomonadati</taxon>
        <taxon>Planctomycetota</taxon>
        <taxon>Planctomycetia</taxon>
        <taxon>Pirellulales</taxon>
        <taxon>Pirellulaceae</taxon>
        <taxon>Novipirellula</taxon>
    </lineage>
</organism>
<comment type="caution">
    <text evidence="1">The sequence shown here is derived from an EMBL/GenBank/DDBJ whole genome shotgun (WGS) entry which is preliminary data.</text>
</comment>
<name>A0A5C5Z3T7_9BACT</name>
<protein>
    <submittedName>
        <fullName evidence="1">Uncharacterized protein</fullName>
    </submittedName>
</protein>
<evidence type="ECO:0000313" key="2">
    <source>
        <dbReference type="Proteomes" id="UP000315010"/>
    </source>
</evidence>
<sequence>MKRGESLAATSVVVLSEDDLGVGLFVFQRRRSPTPSRHQGWDKASLGASDTLVRAGGSACGGVFFA</sequence>
<gene>
    <name evidence="1" type="ORF">CA13_31090</name>
</gene>
<dbReference type="EMBL" id="SJPJ01000001">
    <property type="protein sequence ID" value="TWT81656.1"/>
    <property type="molecule type" value="Genomic_DNA"/>
</dbReference>
<dbReference type="Proteomes" id="UP000315010">
    <property type="component" value="Unassembled WGS sequence"/>
</dbReference>
<proteinExistence type="predicted"/>